<keyword evidence="2" id="KW-1185">Reference proteome</keyword>
<gene>
    <name evidence="1" type="ORF">GCM10009627_05650</name>
</gene>
<dbReference type="Proteomes" id="UP001501742">
    <property type="component" value="Unassembled WGS sequence"/>
</dbReference>
<name>A0ABP4K0V6_9MICO</name>
<dbReference type="SUPFAM" id="SSF52833">
    <property type="entry name" value="Thioredoxin-like"/>
    <property type="match status" value="1"/>
</dbReference>
<accession>A0ABP4K0V6</accession>
<dbReference type="CDD" id="cd02947">
    <property type="entry name" value="TRX_family"/>
    <property type="match status" value="1"/>
</dbReference>
<comment type="caution">
    <text evidence="1">The sequence shown here is derived from an EMBL/GenBank/DDBJ whole genome shotgun (WGS) entry which is preliminary data.</text>
</comment>
<dbReference type="Gene3D" id="3.40.30.10">
    <property type="entry name" value="Glutaredoxin"/>
    <property type="match status" value="1"/>
</dbReference>
<dbReference type="InterPro" id="IPR036249">
    <property type="entry name" value="Thioredoxin-like_sf"/>
</dbReference>
<protein>
    <recommendedName>
        <fullName evidence="3">Thioredoxin</fullName>
    </recommendedName>
</protein>
<evidence type="ECO:0008006" key="3">
    <source>
        <dbReference type="Google" id="ProtNLM"/>
    </source>
</evidence>
<reference evidence="2" key="1">
    <citation type="journal article" date="2019" name="Int. J. Syst. Evol. Microbiol.">
        <title>The Global Catalogue of Microorganisms (GCM) 10K type strain sequencing project: providing services to taxonomists for standard genome sequencing and annotation.</title>
        <authorList>
            <consortium name="The Broad Institute Genomics Platform"/>
            <consortium name="The Broad Institute Genome Sequencing Center for Infectious Disease"/>
            <person name="Wu L."/>
            <person name="Ma J."/>
        </authorList>
    </citation>
    <scope>NUCLEOTIDE SEQUENCE [LARGE SCALE GENOMIC DNA]</scope>
    <source>
        <strain evidence="2">JCM 12140</strain>
    </source>
</reference>
<proteinExistence type="predicted"/>
<sequence length="98" mass="10660">MSRPHPALHHTMQVDLWTSAFCAPCAAARRVVGDAARLVPGLVVTERDIANDPERVEELGIRSTPTVLVRRDDGSEVFRSAGVPTRDQFLVAVAKALD</sequence>
<dbReference type="EMBL" id="BAAAJX010000002">
    <property type="protein sequence ID" value="GAA1492219.1"/>
    <property type="molecule type" value="Genomic_DNA"/>
</dbReference>
<evidence type="ECO:0000313" key="2">
    <source>
        <dbReference type="Proteomes" id="UP001501742"/>
    </source>
</evidence>
<evidence type="ECO:0000313" key="1">
    <source>
        <dbReference type="EMBL" id="GAA1492219.1"/>
    </source>
</evidence>
<organism evidence="1 2">
    <name type="scientific">Curtobacterium herbarum</name>
    <dbReference type="NCBI Taxonomy" id="150122"/>
    <lineage>
        <taxon>Bacteria</taxon>
        <taxon>Bacillati</taxon>
        <taxon>Actinomycetota</taxon>
        <taxon>Actinomycetes</taxon>
        <taxon>Micrococcales</taxon>
        <taxon>Microbacteriaceae</taxon>
        <taxon>Curtobacterium</taxon>
    </lineage>
</organism>